<keyword evidence="4" id="KW-0520">NAD</keyword>
<evidence type="ECO:0000256" key="1">
    <source>
        <dbReference type="ARBA" id="ARBA00006484"/>
    </source>
</evidence>
<dbReference type="GO" id="GO:0016491">
    <property type="term" value="F:oxidoreductase activity"/>
    <property type="evidence" value="ECO:0007669"/>
    <property type="project" value="UniProtKB-KW"/>
</dbReference>
<dbReference type="OrthoDB" id="1669814at2759"/>
<reference evidence="6 7" key="1">
    <citation type="submission" date="2015-01" db="EMBL/GenBank/DDBJ databases">
        <title>The Genome Sequence of Rhinocladiella mackenzie CBS 650.93.</title>
        <authorList>
            <consortium name="The Broad Institute Genomics Platform"/>
            <person name="Cuomo C."/>
            <person name="de Hoog S."/>
            <person name="Gorbushina A."/>
            <person name="Stielow B."/>
            <person name="Teixiera M."/>
            <person name="Abouelleil A."/>
            <person name="Chapman S.B."/>
            <person name="Priest M."/>
            <person name="Young S.K."/>
            <person name="Wortman J."/>
            <person name="Nusbaum C."/>
            <person name="Birren B."/>
        </authorList>
    </citation>
    <scope>NUCLEOTIDE SEQUENCE [LARGE SCALE GENOMIC DNA]</scope>
    <source>
        <strain evidence="6 7">CBS 650.93</strain>
    </source>
</reference>
<evidence type="ECO:0000259" key="5">
    <source>
        <dbReference type="SMART" id="SM00822"/>
    </source>
</evidence>
<proteinExistence type="inferred from homology"/>
<comment type="similarity">
    <text evidence="1">Belongs to the short-chain dehydrogenases/reductases (SDR) family.</text>
</comment>
<dbReference type="PANTHER" id="PTHR24321">
    <property type="entry name" value="DEHYDROGENASES, SHORT CHAIN"/>
    <property type="match status" value="1"/>
</dbReference>
<dbReference type="PANTHER" id="PTHR24321:SF8">
    <property type="entry name" value="ESTRADIOL 17-BETA-DEHYDROGENASE 8-RELATED"/>
    <property type="match status" value="1"/>
</dbReference>
<evidence type="ECO:0000256" key="4">
    <source>
        <dbReference type="ARBA" id="ARBA00023027"/>
    </source>
</evidence>
<dbReference type="InterPro" id="IPR002347">
    <property type="entry name" value="SDR_fam"/>
</dbReference>
<accession>A0A0D2FU41</accession>
<dbReference type="CDD" id="cd05233">
    <property type="entry name" value="SDR_c"/>
    <property type="match status" value="1"/>
</dbReference>
<dbReference type="RefSeq" id="XP_013272758.1">
    <property type="nucleotide sequence ID" value="XM_013417304.1"/>
</dbReference>
<protein>
    <recommendedName>
        <fullName evidence="5">Ketoreductase domain-containing protein</fullName>
    </recommendedName>
</protein>
<dbReference type="GeneID" id="25291665"/>
<dbReference type="AlphaFoldDB" id="A0A0D2FU41"/>
<evidence type="ECO:0000256" key="2">
    <source>
        <dbReference type="ARBA" id="ARBA00022857"/>
    </source>
</evidence>
<dbReference type="Gene3D" id="3.40.50.720">
    <property type="entry name" value="NAD(P)-binding Rossmann-like Domain"/>
    <property type="match status" value="1"/>
</dbReference>
<dbReference type="EMBL" id="KN847477">
    <property type="protein sequence ID" value="KIX05622.1"/>
    <property type="molecule type" value="Genomic_DNA"/>
</dbReference>
<organism evidence="6 7">
    <name type="scientific">Rhinocladiella mackenziei CBS 650.93</name>
    <dbReference type="NCBI Taxonomy" id="1442369"/>
    <lineage>
        <taxon>Eukaryota</taxon>
        <taxon>Fungi</taxon>
        <taxon>Dikarya</taxon>
        <taxon>Ascomycota</taxon>
        <taxon>Pezizomycotina</taxon>
        <taxon>Eurotiomycetes</taxon>
        <taxon>Chaetothyriomycetidae</taxon>
        <taxon>Chaetothyriales</taxon>
        <taxon>Herpotrichiellaceae</taxon>
        <taxon>Rhinocladiella</taxon>
    </lineage>
</organism>
<keyword evidence="3" id="KW-0560">Oxidoreductase</keyword>
<dbReference type="Proteomes" id="UP000053617">
    <property type="component" value="Unassembled WGS sequence"/>
</dbReference>
<dbReference type="InterPro" id="IPR020904">
    <property type="entry name" value="Sc_DH/Rdtase_CS"/>
</dbReference>
<evidence type="ECO:0000256" key="3">
    <source>
        <dbReference type="ARBA" id="ARBA00023002"/>
    </source>
</evidence>
<dbReference type="PROSITE" id="PS00061">
    <property type="entry name" value="ADH_SHORT"/>
    <property type="match status" value="1"/>
</dbReference>
<keyword evidence="7" id="KW-1185">Reference proteome</keyword>
<dbReference type="FunFam" id="3.40.50.720:FF:000084">
    <property type="entry name" value="Short-chain dehydrogenase reductase"/>
    <property type="match status" value="1"/>
</dbReference>
<dbReference type="InterPro" id="IPR036291">
    <property type="entry name" value="NAD(P)-bd_dom_sf"/>
</dbReference>
<sequence length="253" mass="26558">MKDTFKGKVITVTGASSGIGYELAKLLYTRGASLAISSRNGQKLQGLVQVLSQMQPAPGQEFIATTVDVSRAEDVKAWVRETVSHFGQLNGAANVAGSGEGEQFAPLTSKTDDEFDTMVDINLRGVFNCMRAQIPHMGSGSSIVNVSSGAAITGIPGLALYSAAKAALNNLSKTAAREVGHLGIRINVLSPGFTLSPPLLCLGPEFLKPHTEKTPLRRAGEPMELASSIAYLLSEESSFQTGSVVVVDGGYLC</sequence>
<evidence type="ECO:0000313" key="6">
    <source>
        <dbReference type="EMBL" id="KIX05622.1"/>
    </source>
</evidence>
<dbReference type="SMART" id="SM00822">
    <property type="entry name" value="PKS_KR"/>
    <property type="match status" value="1"/>
</dbReference>
<dbReference type="HOGENOM" id="CLU_010194_1_0_1"/>
<dbReference type="Pfam" id="PF13561">
    <property type="entry name" value="adh_short_C2"/>
    <property type="match status" value="1"/>
</dbReference>
<feature type="domain" description="Ketoreductase" evidence="5">
    <location>
        <begin position="8"/>
        <end position="192"/>
    </location>
</feature>
<keyword evidence="2" id="KW-0521">NADP</keyword>
<dbReference type="InterPro" id="IPR057326">
    <property type="entry name" value="KR_dom"/>
</dbReference>
<name>A0A0D2FU41_9EURO</name>
<gene>
    <name evidence="6" type="ORF">Z518_03594</name>
</gene>
<dbReference type="PRINTS" id="PR00081">
    <property type="entry name" value="GDHRDH"/>
</dbReference>
<dbReference type="VEuPathDB" id="FungiDB:Z518_03594"/>
<evidence type="ECO:0000313" key="7">
    <source>
        <dbReference type="Proteomes" id="UP000053617"/>
    </source>
</evidence>
<dbReference type="SUPFAM" id="SSF51735">
    <property type="entry name" value="NAD(P)-binding Rossmann-fold domains"/>
    <property type="match status" value="1"/>
</dbReference>